<dbReference type="GO" id="GO:0005509">
    <property type="term" value="F:calcium ion binding"/>
    <property type="evidence" value="ECO:0007669"/>
    <property type="project" value="InterPro"/>
</dbReference>
<dbReference type="InterPro" id="IPR011992">
    <property type="entry name" value="EF-hand-dom_pair"/>
</dbReference>
<feature type="domain" description="EF-hand" evidence="2">
    <location>
        <begin position="120"/>
        <end position="155"/>
    </location>
</feature>
<dbReference type="SUPFAM" id="SSF47473">
    <property type="entry name" value="EF-hand"/>
    <property type="match status" value="1"/>
</dbReference>
<dbReference type="PROSITE" id="PS00018">
    <property type="entry name" value="EF_HAND_1"/>
    <property type="match status" value="1"/>
</dbReference>
<dbReference type="AlphaFoldDB" id="A0A7X0JF28"/>
<dbReference type="RefSeq" id="WP_184507220.1">
    <property type="nucleotide sequence ID" value="NZ_JACHBT010000017.1"/>
</dbReference>
<organism evidence="3 4">
    <name type="scientific">Sphingomonas endophytica</name>
    <dbReference type="NCBI Taxonomy" id="869719"/>
    <lineage>
        <taxon>Bacteria</taxon>
        <taxon>Pseudomonadati</taxon>
        <taxon>Pseudomonadota</taxon>
        <taxon>Alphaproteobacteria</taxon>
        <taxon>Sphingomonadales</taxon>
        <taxon>Sphingomonadaceae</taxon>
        <taxon>Sphingomonas</taxon>
    </lineage>
</organism>
<gene>
    <name evidence="3" type="ORF">F4693_003031</name>
</gene>
<evidence type="ECO:0000259" key="2">
    <source>
        <dbReference type="PROSITE" id="PS50222"/>
    </source>
</evidence>
<feature type="compositionally biased region" description="Basic residues" evidence="1">
    <location>
        <begin position="10"/>
        <end position="20"/>
    </location>
</feature>
<sequence>MPTRTDPFSRRKSGVPHGGGMKHHVTLAAALVALLSLPALTVTALGQETRASATAKLDTEFGASDANKDGFLSPAEIEARMGRMKVGAGKTLDPTHAKRVAALFLARADTNKDGKVSKAESAALMGAVFSAYDTNRDGKVDATEAARARAAAKGAAQGKAAPKR</sequence>
<accession>A0A7X0JF28</accession>
<feature type="domain" description="EF-hand" evidence="2">
    <location>
        <begin position="52"/>
        <end position="87"/>
    </location>
</feature>
<evidence type="ECO:0000313" key="4">
    <source>
        <dbReference type="Proteomes" id="UP000522313"/>
    </source>
</evidence>
<dbReference type="PROSITE" id="PS50222">
    <property type="entry name" value="EF_HAND_2"/>
    <property type="match status" value="2"/>
</dbReference>
<dbReference type="Gene3D" id="1.10.238.10">
    <property type="entry name" value="EF-hand"/>
    <property type="match status" value="1"/>
</dbReference>
<proteinExistence type="predicted"/>
<feature type="region of interest" description="Disordered" evidence="1">
    <location>
        <begin position="1"/>
        <end position="20"/>
    </location>
</feature>
<protein>
    <submittedName>
        <fullName evidence="3">Ca2+-binding EF-hand superfamily protein</fullName>
    </submittedName>
</protein>
<dbReference type="Pfam" id="PF13202">
    <property type="entry name" value="EF-hand_5"/>
    <property type="match status" value="3"/>
</dbReference>
<dbReference type="EMBL" id="JACHBT010000017">
    <property type="protein sequence ID" value="MBB6506034.1"/>
    <property type="molecule type" value="Genomic_DNA"/>
</dbReference>
<comment type="caution">
    <text evidence="3">The sequence shown here is derived from an EMBL/GenBank/DDBJ whole genome shotgun (WGS) entry which is preliminary data.</text>
</comment>
<evidence type="ECO:0000256" key="1">
    <source>
        <dbReference type="SAM" id="MobiDB-lite"/>
    </source>
</evidence>
<reference evidence="3 4" key="1">
    <citation type="submission" date="2020-08" db="EMBL/GenBank/DDBJ databases">
        <title>The Agave Microbiome: Exploring the role of microbial communities in plant adaptations to desert environments.</title>
        <authorList>
            <person name="Partida-Martinez L.P."/>
        </authorList>
    </citation>
    <scope>NUCLEOTIDE SEQUENCE [LARGE SCALE GENOMIC DNA]</scope>
    <source>
        <strain evidence="3 4">AS3.13</strain>
    </source>
</reference>
<dbReference type="InterPro" id="IPR018247">
    <property type="entry name" value="EF_Hand_1_Ca_BS"/>
</dbReference>
<dbReference type="Proteomes" id="UP000522313">
    <property type="component" value="Unassembled WGS sequence"/>
</dbReference>
<dbReference type="InterPro" id="IPR002048">
    <property type="entry name" value="EF_hand_dom"/>
</dbReference>
<name>A0A7X0JF28_9SPHN</name>
<reference evidence="3 4" key="2">
    <citation type="submission" date="2020-08" db="EMBL/GenBank/DDBJ databases">
        <authorList>
            <person name="Partida-Martinez L."/>
            <person name="Huntemann M."/>
            <person name="Clum A."/>
            <person name="Wang J."/>
            <person name="Palaniappan K."/>
            <person name="Ritter S."/>
            <person name="Chen I.-M."/>
            <person name="Stamatis D."/>
            <person name="Reddy T."/>
            <person name="O'Malley R."/>
            <person name="Daum C."/>
            <person name="Shapiro N."/>
            <person name="Ivanova N."/>
            <person name="Kyrpides N."/>
            <person name="Woyke T."/>
        </authorList>
    </citation>
    <scope>NUCLEOTIDE SEQUENCE [LARGE SCALE GENOMIC DNA]</scope>
    <source>
        <strain evidence="3 4">AS3.13</strain>
    </source>
</reference>
<evidence type="ECO:0000313" key="3">
    <source>
        <dbReference type="EMBL" id="MBB6506034.1"/>
    </source>
</evidence>